<keyword evidence="2" id="KW-1185">Reference proteome</keyword>
<dbReference type="Proteomes" id="UP000559256">
    <property type="component" value="Unassembled WGS sequence"/>
</dbReference>
<protein>
    <submittedName>
        <fullName evidence="1">Uncharacterized protein</fullName>
    </submittedName>
</protein>
<sequence length="94" mass="10531">MPSHPGCDYIGGYVHPGTHVFFSQPSLRRSPCQKGVQNICPWLIVYPIYNVTNTELENTIYDPSQVLVIKMLGKIDQVAFQEPLKSGASLVFSY</sequence>
<gene>
    <name evidence="1" type="ORF">D9758_018961</name>
</gene>
<evidence type="ECO:0000313" key="2">
    <source>
        <dbReference type="Proteomes" id="UP000559256"/>
    </source>
</evidence>
<evidence type="ECO:0000313" key="1">
    <source>
        <dbReference type="EMBL" id="KAF5318364.1"/>
    </source>
</evidence>
<name>A0A8H5B7S7_9AGAR</name>
<accession>A0A8H5B7S7</accession>
<dbReference type="EMBL" id="JAACJM010000449">
    <property type="protein sequence ID" value="KAF5318364.1"/>
    <property type="molecule type" value="Genomic_DNA"/>
</dbReference>
<comment type="caution">
    <text evidence="1">The sequence shown here is derived from an EMBL/GenBank/DDBJ whole genome shotgun (WGS) entry which is preliminary data.</text>
</comment>
<dbReference type="AlphaFoldDB" id="A0A8H5B7S7"/>
<reference evidence="1 2" key="1">
    <citation type="journal article" date="2020" name="ISME J.">
        <title>Uncovering the hidden diversity of litter-decomposition mechanisms in mushroom-forming fungi.</title>
        <authorList>
            <person name="Floudas D."/>
            <person name="Bentzer J."/>
            <person name="Ahren D."/>
            <person name="Johansson T."/>
            <person name="Persson P."/>
            <person name="Tunlid A."/>
        </authorList>
    </citation>
    <scope>NUCLEOTIDE SEQUENCE [LARGE SCALE GENOMIC DNA]</scope>
    <source>
        <strain evidence="1 2">CBS 291.85</strain>
    </source>
</reference>
<organism evidence="1 2">
    <name type="scientific">Tetrapyrgos nigripes</name>
    <dbReference type="NCBI Taxonomy" id="182062"/>
    <lineage>
        <taxon>Eukaryota</taxon>
        <taxon>Fungi</taxon>
        <taxon>Dikarya</taxon>
        <taxon>Basidiomycota</taxon>
        <taxon>Agaricomycotina</taxon>
        <taxon>Agaricomycetes</taxon>
        <taxon>Agaricomycetidae</taxon>
        <taxon>Agaricales</taxon>
        <taxon>Marasmiineae</taxon>
        <taxon>Marasmiaceae</taxon>
        <taxon>Tetrapyrgos</taxon>
    </lineage>
</organism>
<proteinExistence type="predicted"/>